<evidence type="ECO:0000313" key="7">
    <source>
        <dbReference type="EMBL" id="MBG6064520.1"/>
    </source>
</evidence>
<keyword evidence="2" id="KW-0805">Transcription regulation</keyword>
<organism evidence="7 8">
    <name type="scientific">Micromonospora ureilytica</name>
    <dbReference type="NCBI Taxonomy" id="709868"/>
    <lineage>
        <taxon>Bacteria</taxon>
        <taxon>Bacillati</taxon>
        <taxon>Actinomycetota</taxon>
        <taxon>Actinomycetes</taxon>
        <taxon>Micromonosporales</taxon>
        <taxon>Micromonosporaceae</taxon>
        <taxon>Micromonospora</taxon>
    </lineage>
</organism>
<dbReference type="PANTHER" id="PTHR35807:SF1">
    <property type="entry name" value="TRANSCRIPTIONAL REGULATOR REDD"/>
    <property type="match status" value="1"/>
</dbReference>
<proteinExistence type="inferred from homology"/>
<comment type="similarity">
    <text evidence="1">Belongs to the AfsR/DnrI/RedD regulatory family.</text>
</comment>
<dbReference type="InterPro" id="IPR005158">
    <property type="entry name" value="BTAD"/>
</dbReference>
<feature type="DNA-binding region" description="OmpR/PhoB-type" evidence="5">
    <location>
        <begin position="19"/>
        <end position="123"/>
    </location>
</feature>
<evidence type="ECO:0000313" key="8">
    <source>
        <dbReference type="Proteomes" id="UP000614915"/>
    </source>
</evidence>
<evidence type="ECO:0000256" key="3">
    <source>
        <dbReference type="ARBA" id="ARBA00023125"/>
    </source>
</evidence>
<dbReference type="PROSITE" id="PS51755">
    <property type="entry name" value="OMPR_PHOB"/>
    <property type="match status" value="1"/>
</dbReference>
<dbReference type="SUPFAM" id="SSF46894">
    <property type="entry name" value="C-terminal effector domain of the bipartite response regulators"/>
    <property type="match status" value="1"/>
</dbReference>
<keyword evidence="8" id="KW-1185">Reference proteome</keyword>
<evidence type="ECO:0000256" key="4">
    <source>
        <dbReference type="ARBA" id="ARBA00023163"/>
    </source>
</evidence>
<sequence length="190" mass="20345">MEQEIELSKSAGARHADDAPRPVSGSLRFQILGPLRIWRDDIELSAGPRQQGYLLALLLARAERPISVSNLIELLWGEDAPTSATNVIHKYVGTLRRLMEPSLPPRAIGSYLRRHGGGYLFAPGPGTLDLVSFRELTSAARASLAQRDRGKALDSYVEALELWRGPAGLLGPLAGAAASASVAGAHTGKF</sequence>
<dbReference type="InterPro" id="IPR011990">
    <property type="entry name" value="TPR-like_helical_dom_sf"/>
</dbReference>
<evidence type="ECO:0000256" key="5">
    <source>
        <dbReference type="PROSITE-ProRule" id="PRU01091"/>
    </source>
</evidence>
<dbReference type="Gene3D" id="1.10.10.10">
    <property type="entry name" value="Winged helix-like DNA-binding domain superfamily/Winged helix DNA-binding domain"/>
    <property type="match status" value="1"/>
</dbReference>
<name>A0ABS0JBT5_9ACTN</name>
<dbReference type="InterPro" id="IPR036388">
    <property type="entry name" value="WH-like_DNA-bd_sf"/>
</dbReference>
<dbReference type="SMART" id="SM00862">
    <property type="entry name" value="Trans_reg_C"/>
    <property type="match status" value="1"/>
</dbReference>
<dbReference type="PANTHER" id="PTHR35807">
    <property type="entry name" value="TRANSCRIPTIONAL REGULATOR REDD-RELATED"/>
    <property type="match status" value="1"/>
</dbReference>
<keyword evidence="4" id="KW-0804">Transcription</keyword>
<comment type="caution">
    <text evidence="7">The sequence shown here is derived from an EMBL/GenBank/DDBJ whole genome shotgun (WGS) entry which is preliminary data.</text>
</comment>
<dbReference type="Pfam" id="PF00486">
    <property type="entry name" value="Trans_reg_C"/>
    <property type="match status" value="1"/>
</dbReference>
<dbReference type="Pfam" id="PF03704">
    <property type="entry name" value="BTAD"/>
    <property type="match status" value="1"/>
</dbReference>
<dbReference type="Proteomes" id="UP000614915">
    <property type="component" value="Unassembled WGS sequence"/>
</dbReference>
<evidence type="ECO:0000259" key="6">
    <source>
        <dbReference type="PROSITE" id="PS51755"/>
    </source>
</evidence>
<dbReference type="InterPro" id="IPR001867">
    <property type="entry name" value="OmpR/PhoB-type_DNA-bd"/>
</dbReference>
<dbReference type="Gene3D" id="1.25.40.10">
    <property type="entry name" value="Tetratricopeptide repeat domain"/>
    <property type="match status" value="1"/>
</dbReference>
<dbReference type="GO" id="GO:0003677">
    <property type="term" value="F:DNA binding"/>
    <property type="evidence" value="ECO:0007669"/>
    <property type="project" value="UniProtKB-KW"/>
</dbReference>
<gene>
    <name evidence="7" type="ORF">IW248_000807</name>
</gene>
<evidence type="ECO:0000256" key="1">
    <source>
        <dbReference type="ARBA" id="ARBA00005820"/>
    </source>
</evidence>
<evidence type="ECO:0000256" key="2">
    <source>
        <dbReference type="ARBA" id="ARBA00023015"/>
    </source>
</evidence>
<dbReference type="InterPro" id="IPR051677">
    <property type="entry name" value="AfsR-DnrI-RedD_regulator"/>
</dbReference>
<feature type="domain" description="OmpR/PhoB-type" evidence="6">
    <location>
        <begin position="19"/>
        <end position="123"/>
    </location>
</feature>
<dbReference type="EMBL" id="JADOTX010000001">
    <property type="protein sequence ID" value="MBG6064520.1"/>
    <property type="molecule type" value="Genomic_DNA"/>
</dbReference>
<dbReference type="InterPro" id="IPR016032">
    <property type="entry name" value="Sig_transdc_resp-reg_C-effctor"/>
</dbReference>
<dbReference type="RefSeq" id="WP_307787709.1">
    <property type="nucleotide sequence ID" value="NZ_JADOTX010000001.1"/>
</dbReference>
<reference evidence="7 8" key="1">
    <citation type="submission" date="2020-11" db="EMBL/GenBank/DDBJ databases">
        <title>Sequencing the genomes of 1000 actinobacteria strains.</title>
        <authorList>
            <person name="Klenk H.-P."/>
        </authorList>
    </citation>
    <scope>NUCLEOTIDE SEQUENCE [LARGE SCALE GENOMIC DNA]</scope>
    <source>
        <strain evidence="7 8">DSM 101692</strain>
    </source>
</reference>
<accession>A0ABS0JBT5</accession>
<keyword evidence="3 5" id="KW-0238">DNA-binding</keyword>
<protein>
    <submittedName>
        <fullName evidence="7">DNA-binding SARP family transcriptional activator</fullName>
    </submittedName>
</protein>